<evidence type="ECO:0000313" key="8">
    <source>
        <dbReference type="EMBL" id="PVD33233.1"/>
    </source>
</evidence>
<sequence>MAAMLCVVALLWGLVSSSPVANNGRQLLRKLEATKERASLPVIFTIDPSGNYRYTQGNDTWLQGAPLSLYTDGQKHSTEDGSMKLVASYQEVGSDKVGQWRSTCFQYLVGSVRYFDACAKTWVNPQLPVTIFQQRFVNGTSSSYTGSTQSVLSAFPSFQVPSQASGLAYLSFQGPMFGSDYKIGRWQVGQVSLAGGLESGPLAVFDQNGTVIITSPFSGFMSASCSMDNQSRVSWGVMSGVDSVPIRYQYETIVFTGYEGLNQVFADWGRFMRLYYDKDDTYRKADLTLNYVGYWTDGGAYYYYATEPDKNYEQTLLDIKSYADTLKAPYRYIQYDSWFYPKGPHQGVLTWTPMPDIAPHGFQFTFILQVPLTPYAKQNGGKFDFIVEKEYAMPQDLSFWLYLFEQAKTWGLIVYEQDWLDTEFTDVHASVASVDVARTWLMQMGEAARAVDVTIQYCSASPRHALQALEIPVVTQARASRDYRAGSDQWMIGVTSIFADAVGIAPFKDTFWTERVQPGNRYNLSETRTNLQVAVSTLSTGPVGPSDMINHTDIYVLMQRRGPEVDLWDRCGPPTPPSARTPSPILAAAMNSSFDLSPSDAGFSFFDPRAVIARSPLYARPVLSPFSTESPLKISEQCTGDTFCLYSTSPVYYVGGSNEVVIYGEEGKFVPMSRDRVLDINVLSDSIELVLEGSVREDLGFISSSSQEVGRGTRGTAPPPFAFNLDLQGHYNLTQGHKLWLAGAPVFVHTDGHNYTTENGSLSLVHTQHHQGRDKVGQWVSTCFLYLAGSRHFQTCAKSWTNPQLPVVIFQQRFVNGTAKSSTGSVEGVISGFPSFKVPQNDSGLAYLSYQGGMFGSHTRTGSVDEHHRVSWGVMGGVDSVPVGYEYDTIVYFGYKGINQVFHEWGQFMRLYYNKDDSYRKADLTLNYLGYWTDGGIFSTKQSGQRQHTTDTGHHTLHMLDRTEAASPSLWRESVHPTGPGESRAQLLPSHDDSTATFTR</sequence>
<protein>
    <submittedName>
        <fullName evidence="8">Uncharacterized protein</fullName>
    </submittedName>
</protein>
<feature type="signal peptide" evidence="7">
    <location>
        <begin position="1"/>
        <end position="17"/>
    </location>
</feature>
<keyword evidence="3" id="KW-0812">Transmembrane</keyword>
<dbReference type="EMBL" id="PZQS01000003">
    <property type="protein sequence ID" value="PVD33233.1"/>
    <property type="molecule type" value="Genomic_DNA"/>
</dbReference>
<dbReference type="InterPro" id="IPR026770">
    <property type="entry name" value="RNase_K"/>
</dbReference>
<evidence type="ECO:0000256" key="2">
    <source>
        <dbReference type="ARBA" id="ARBA00008458"/>
    </source>
</evidence>
<dbReference type="GO" id="GO:0004521">
    <property type="term" value="F:RNA endonuclease activity"/>
    <property type="evidence" value="ECO:0007669"/>
    <property type="project" value="InterPro"/>
</dbReference>
<dbReference type="AlphaFoldDB" id="A0A2T7PII3"/>
<feature type="chain" id="PRO_5015650736" evidence="7">
    <location>
        <begin position="18"/>
        <end position="1000"/>
    </location>
</feature>
<comment type="subcellular location">
    <subcellularLocation>
        <location evidence="1">Membrane</location>
        <topology evidence="1">Multi-pass membrane protein</topology>
    </subcellularLocation>
</comment>
<evidence type="ECO:0000256" key="6">
    <source>
        <dbReference type="SAM" id="MobiDB-lite"/>
    </source>
</evidence>
<keyword evidence="9" id="KW-1185">Reference proteome</keyword>
<dbReference type="PANTHER" id="PTHR31733">
    <property type="entry name" value="RIBONUCLEASE KAPPA"/>
    <property type="match status" value="1"/>
</dbReference>
<keyword evidence="7" id="KW-0732">Signal</keyword>
<gene>
    <name evidence="8" type="ORF">C0Q70_04484</name>
</gene>
<accession>A0A2T7PII3</accession>
<feature type="region of interest" description="Disordered" evidence="6">
    <location>
        <begin position="969"/>
        <end position="1000"/>
    </location>
</feature>
<evidence type="ECO:0000256" key="3">
    <source>
        <dbReference type="ARBA" id="ARBA00022692"/>
    </source>
</evidence>
<evidence type="ECO:0000313" key="9">
    <source>
        <dbReference type="Proteomes" id="UP000245119"/>
    </source>
</evidence>
<keyword evidence="5" id="KW-0472">Membrane</keyword>
<dbReference type="OrthoDB" id="41905at2759"/>
<evidence type="ECO:0000256" key="5">
    <source>
        <dbReference type="ARBA" id="ARBA00023136"/>
    </source>
</evidence>
<organism evidence="8 9">
    <name type="scientific">Pomacea canaliculata</name>
    <name type="common">Golden apple snail</name>
    <dbReference type="NCBI Taxonomy" id="400727"/>
    <lineage>
        <taxon>Eukaryota</taxon>
        <taxon>Metazoa</taxon>
        <taxon>Spiralia</taxon>
        <taxon>Lophotrochozoa</taxon>
        <taxon>Mollusca</taxon>
        <taxon>Gastropoda</taxon>
        <taxon>Caenogastropoda</taxon>
        <taxon>Architaenioglossa</taxon>
        <taxon>Ampullarioidea</taxon>
        <taxon>Ampullariidae</taxon>
        <taxon>Pomacea</taxon>
    </lineage>
</organism>
<evidence type="ECO:0000256" key="4">
    <source>
        <dbReference type="ARBA" id="ARBA00022989"/>
    </source>
</evidence>
<evidence type="ECO:0000256" key="1">
    <source>
        <dbReference type="ARBA" id="ARBA00004141"/>
    </source>
</evidence>
<keyword evidence="4" id="KW-1133">Transmembrane helix</keyword>
<dbReference type="STRING" id="400727.A0A2T7PII3"/>
<proteinExistence type="inferred from homology"/>
<dbReference type="Proteomes" id="UP000245119">
    <property type="component" value="Linkage Group LG3"/>
</dbReference>
<comment type="caution">
    <text evidence="8">The sequence shown here is derived from an EMBL/GenBank/DDBJ whole genome shotgun (WGS) entry which is preliminary data.</text>
</comment>
<dbReference type="GO" id="GO:0016020">
    <property type="term" value="C:membrane"/>
    <property type="evidence" value="ECO:0007669"/>
    <property type="project" value="UniProtKB-SubCell"/>
</dbReference>
<comment type="similarity">
    <text evidence="2">Belongs to the RNase K family.</text>
</comment>
<evidence type="ECO:0000256" key="7">
    <source>
        <dbReference type="SAM" id="SignalP"/>
    </source>
</evidence>
<name>A0A2T7PII3_POMCA</name>
<reference evidence="8 9" key="1">
    <citation type="submission" date="2018-04" db="EMBL/GenBank/DDBJ databases">
        <title>The genome of golden apple snail Pomacea canaliculata provides insight into stress tolerance and invasive adaptation.</title>
        <authorList>
            <person name="Liu C."/>
            <person name="Liu B."/>
            <person name="Ren Y."/>
            <person name="Zhang Y."/>
            <person name="Wang H."/>
            <person name="Li S."/>
            <person name="Jiang F."/>
            <person name="Yin L."/>
            <person name="Zhang G."/>
            <person name="Qian W."/>
            <person name="Fan W."/>
        </authorList>
    </citation>
    <scope>NUCLEOTIDE SEQUENCE [LARGE SCALE GENOMIC DNA]</scope>
    <source>
        <strain evidence="8">SZHN2017</strain>
        <tissue evidence="8">Muscle</tissue>
    </source>
</reference>